<dbReference type="EMBL" id="MU006709">
    <property type="protein sequence ID" value="KAF2629769.1"/>
    <property type="molecule type" value="Genomic_DNA"/>
</dbReference>
<dbReference type="Proteomes" id="UP000799754">
    <property type="component" value="Unassembled WGS sequence"/>
</dbReference>
<accession>A0ACB6S969</accession>
<evidence type="ECO:0000313" key="2">
    <source>
        <dbReference type="Proteomes" id="UP000799754"/>
    </source>
</evidence>
<name>A0ACB6S969_9PLEO</name>
<proteinExistence type="predicted"/>
<organism evidence="1 2">
    <name type="scientific">Macroventuria anomochaeta</name>
    <dbReference type="NCBI Taxonomy" id="301207"/>
    <lineage>
        <taxon>Eukaryota</taxon>
        <taxon>Fungi</taxon>
        <taxon>Dikarya</taxon>
        <taxon>Ascomycota</taxon>
        <taxon>Pezizomycotina</taxon>
        <taxon>Dothideomycetes</taxon>
        <taxon>Pleosporomycetidae</taxon>
        <taxon>Pleosporales</taxon>
        <taxon>Pleosporineae</taxon>
        <taxon>Didymellaceae</taxon>
        <taxon>Macroventuria</taxon>
    </lineage>
</organism>
<evidence type="ECO:0000313" key="1">
    <source>
        <dbReference type="EMBL" id="KAF2629769.1"/>
    </source>
</evidence>
<sequence length="593" mass="68172">MATLLSLPNELLHEVLEYLQPVTQLPHPLTTFDPNEWDIRHWGRALAAVARTCRLLHDLAVPLLYSLYEARFQIPIHAFVDRISSDTSLHKGLKSIITRNEGPYCAKYKPTRERRALYHTWAKARHSQLKQYGIRTRHQLTTDECAQLEVWKLVSQAPNLEVLSVKNSWSGNFVFDLPPVWLLPVAMAASRVFLGLENKGWFEQLHTLIVNMNEKCGVYLALFFHLPRLQCLSISSVQWIPMEDRTPWPESIPTSKVHTLELEAMEVHSNFIVRMIDCCQALISFKCDRAHDEEFAEDDLEGSRAWCTEILDSLQRHSKTLKELVLEPFDRDLRESSDHGFIHLDGLRSLEALESLEVPSMLLMGRPPGTVTNGVWSPTGHWQYPAIRDVMPPKLQTLLLHMRPEYTPGNQGFEDFFIGGLPLKANECNPGTSDGLKTVEMDYMRMPHNGPLPMDFWQIQHAFKEVGSTFQYGVILDIDDNFDQSISLDAETNVLAKELSTYGPKGVQMALHFHAADKTLPRRVMDVLGLKKAWLETKEAKEVLFEEKCDYDAVETKWERLEEARRLRAEAAERYLMDDDSEDTPDDDDDDWH</sequence>
<comment type="caution">
    <text evidence="1">The sequence shown here is derived from an EMBL/GenBank/DDBJ whole genome shotgun (WGS) entry which is preliminary data.</text>
</comment>
<protein>
    <submittedName>
        <fullName evidence="1">Uncharacterized protein</fullName>
    </submittedName>
</protein>
<keyword evidence="2" id="KW-1185">Reference proteome</keyword>
<gene>
    <name evidence="1" type="ORF">BU25DRAFT_273985</name>
</gene>
<reference evidence="1" key="1">
    <citation type="journal article" date="2020" name="Stud. Mycol.">
        <title>101 Dothideomycetes genomes: a test case for predicting lifestyles and emergence of pathogens.</title>
        <authorList>
            <person name="Haridas S."/>
            <person name="Albert R."/>
            <person name="Binder M."/>
            <person name="Bloem J."/>
            <person name="Labutti K."/>
            <person name="Salamov A."/>
            <person name="Andreopoulos B."/>
            <person name="Baker S."/>
            <person name="Barry K."/>
            <person name="Bills G."/>
            <person name="Bluhm B."/>
            <person name="Cannon C."/>
            <person name="Castanera R."/>
            <person name="Culley D."/>
            <person name="Daum C."/>
            <person name="Ezra D."/>
            <person name="Gonzalez J."/>
            <person name="Henrissat B."/>
            <person name="Kuo A."/>
            <person name="Liang C."/>
            <person name="Lipzen A."/>
            <person name="Lutzoni F."/>
            <person name="Magnuson J."/>
            <person name="Mondo S."/>
            <person name="Nolan M."/>
            <person name="Ohm R."/>
            <person name="Pangilinan J."/>
            <person name="Park H.-J."/>
            <person name="Ramirez L."/>
            <person name="Alfaro M."/>
            <person name="Sun H."/>
            <person name="Tritt A."/>
            <person name="Yoshinaga Y."/>
            <person name="Zwiers L.-H."/>
            <person name="Turgeon B."/>
            <person name="Goodwin S."/>
            <person name="Spatafora J."/>
            <person name="Crous P."/>
            <person name="Grigoriev I."/>
        </authorList>
    </citation>
    <scope>NUCLEOTIDE SEQUENCE</scope>
    <source>
        <strain evidence="1">CBS 525.71</strain>
    </source>
</reference>